<gene>
    <name evidence="1" type="ORF">ACFPPD_07725</name>
</gene>
<evidence type="ECO:0000313" key="1">
    <source>
        <dbReference type="EMBL" id="MFC5468607.1"/>
    </source>
</evidence>
<comment type="caution">
    <text evidence="1">The sequence shown here is derived from an EMBL/GenBank/DDBJ whole genome shotgun (WGS) entry which is preliminary data.</text>
</comment>
<protein>
    <submittedName>
        <fullName evidence="1">Uncharacterized protein</fullName>
    </submittedName>
</protein>
<proteinExistence type="predicted"/>
<dbReference type="EMBL" id="JBHSMH010000017">
    <property type="protein sequence ID" value="MFC5468607.1"/>
    <property type="molecule type" value="Genomic_DNA"/>
</dbReference>
<reference evidence="2" key="1">
    <citation type="journal article" date="2019" name="Int. J. Syst. Evol. Microbiol.">
        <title>The Global Catalogue of Microorganisms (GCM) 10K type strain sequencing project: providing services to taxonomists for standard genome sequencing and annotation.</title>
        <authorList>
            <consortium name="The Broad Institute Genomics Platform"/>
            <consortium name="The Broad Institute Genome Sequencing Center for Infectious Disease"/>
            <person name="Wu L."/>
            <person name="Ma J."/>
        </authorList>
    </citation>
    <scope>NUCLEOTIDE SEQUENCE [LARGE SCALE GENOMIC DNA]</scope>
    <source>
        <strain evidence="2">CCUG 57113</strain>
    </source>
</reference>
<dbReference type="RefSeq" id="WP_209744933.1">
    <property type="nucleotide sequence ID" value="NZ_JBHSMH010000017.1"/>
</dbReference>
<organism evidence="1 2">
    <name type="scientific">Cohnella suwonensis</name>
    <dbReference type="NCBI Taxonomy" id="696072"/>
    <lineage>
        <taxon>Bacteria</taxon>
        <taxon>Bacillati</taxon>
        <taxon>Bacillota</taxon>
        <taxon>Bacilli</taxon>
        <taxon>Bacillales</taxon>
        <taxon>Paenibacillaceae</taxon>
        <taxon>Cohnella</taxon>
    </lineage>
</organism>
<dbReference type="Proteomes" id="UP001596105">
    <property type="component" value="Unassembled WGS sequence"/>
</dbReference>
<accession>A0ABW0LUW0</accession>
<evidence type="ECO:0000313" key="2">
    <source>
        <dbReference type="Proteomes" id="UP001596105"/>
    </source>
</evidence>
<name>A0ABW0LUW0_9BACL</name>
<sequence length="144" mass="16204">MKQLLVFVLFSSLFCWLMFSPIYKHVLVIRQALLQQEADYMLEIGASGRFGYIDGAMVAESRERLARHGFDPSRLEYEVTSANGEEATVASSPLRRGTGIRLRIAYPYENLLRIDRLIGLEPPSEDARIAGGGMKMSEYVPLSD</sequence>
<keyword evidence="2" id="KW-1185">Reference proteome</keyword>